<feature type="compositionally biased region" description="Basic residues" evidence="1">
    <location>
        <begin position="173"/>
        <end position="185"/>
    </location>
</feature>
<gene>
    <name evidence="2" type="ORF">BDN71DRAFT_1438537</name>
</gene>
<protein>
    <submittedName>
        <fullName evidence="2">Uncharacterized protein</fullName>
    </submittedName>
</protein>
<comment type="caution">
    <text evidence="2">The sequence shown here is derived from an EMBL/GenBank/DDBJ whole genome shotgun (WGS) entry which is preliminary data.</text>
</comment>
<keyword evidence="3" id="KW-1185">Reference proteome</keyword>
<dbReference type="EMBL" id="MU154522">
    <property type="protein sequence ID" value="KAF9501836.1"/>
    <property type="molecule type" value="Genomic_DNA"/>
</dbReference>
<organism evidence="2 3">
    <name type="scientific">Pleurotus eryngii</name>
    <name type="common">Boletus of the steppes</name>
    <dbReference type="NCBI Taxonomy" id="5323"/>
    <lineage>
        <taxon>Eukaryota</taxon>
        <taxon>Fungi</taxon>
        <taxon>Dikarya</taxon>
        <taxon>Basidiomycota</taxon>
        <taxon>Agaricomycotina</taxon>
        <taxon>Agaricomycetes</taxon>
        <taxon>Agaricomycetidae</taxon>
        <taxon>Agaricales</taxon>
        <taxon>Pleurotineae</taxon>
        <taxon>Pleurotaceae</taxon>
        <taxon>Pleurotus</taxon>
    </lineage>
</organism>
<proteinExistence type="predicted"/>
<evidence type="ECO:0000256" key="1">
    <source>
        <dbReference type="SAM" id="MobiDB-lite"/>
    </source>
</evidence>
<accession>A0A9P6A9N4</accession>
<feature type="region of interest" description="Disordered" evidence="1">
    <location>
        <begin position="168"/>
        <end position="193"/>
    </location>
</feature>
<dbReference type="Proteomes" id="UP000807025">
    <property type="component" value="Unassembled WGS sequence"/>
</dbReference>
<evidence type="ECO:0000313" key="2">
    <source>
        <dbReference type="EMBL" id="KAF9501836.1"/>
    </source>
</evidence>
<reference evidence="2" key="1">
    <citation type="submission" date="2020-11" db="EMBL/GenBank/DDBJ databases">
        <authorList>
            <consortium name="DOE Joint Genome Institute"/>
            <person name="Ahrendt S."/>
            <person name="Riley R."/>
            <person name="Andreopoulos W."/>
            <person name="Labutti K."/>
            <person name="Pangilinan J."/>
            <person name="Ruiz-Duenas F.J."/>
            <person name="Barrasa J.M."/>
            <person name="Sanchez-Garcia M."/>
            <person name="Camarero S."/>
            <person name="Miyauchi S."/>
            <person name="Serrano A."/>
            <person name="Linde D."/>
            <person name="Babiker R."/>
            <person name="Drula E."/>
            <person name="Ayuso-Fernandez I."/>
            <person name="Pacheco R."/>
            <person name="Padilla G."/>
            <person name="Ferreira P."/>
            <person name="Barriuso J."/>
            <person name="Kellner H."/>
            <person name="Castanera R."/>
            <person name="Alfaro M."/>
            <person name="Ramirez L."/>
            <person name="Pisabarro A.G."/>
            <person name="Kuo A."/>
            <person name="Tritt A."/>
            <person name="Lipzen A."/>
            <person name="He G."/>
            <person name="Yan M."/>
            <person name="Ng V."/>
            <person name="Cullen D."/>
            <person name="Martin F."/>
            <person name="Rosso M.-N."/>
            <person name="Henrissat B."/>
            <person name="Hibbett D."/>
            <person name="Martinez A.T."/>
            <person name="Grigoriev I.V."/>
        </authorList>
    </citation>
    <scope>NUCLEOTIDE SEQUENCE</scope>
    <source>
        <strain evidence="2">ATCC 90797</strain>
    </source>
</reference>
<name>A0A9P6A9N4_PLEER</name>
<dbReference type="AlphaFoldDB" id="A0A9P6A9N4"/>
<evidence type="ECO:0000313" key="3">
    <source>
        <dbReference type="Proteomes" id="UP000807025"/>
    </source>
</evidence>
<sequence length="193" mass="21710">MAITTSITGSSIEAYASQNIDNSTNHCDARRYTLLLGNLPQAGNSVVSLRIEKVIKLQKASDKSLGQVPQRSSFQAPKTTLRGVKAHLDAASHRLDMILELGGDPKLAEKLLEQHARLRRQYEKVVTASQTIGWRWIFSPRFRSKLQDLQEDGKHIYREIETASDTAQEMNRMKKVQKSKQRKASTHPLASTN</sequence>